<accession>A0ABS9KW88</accession>
<evidence type="ECO:0008006" key="4">
    <source>
        <dbReference type="Google" id="ProtNLM"/>
    </source>
</evidence>
<keyword evidence="3" id="KW-1185">Reference proteome</keyword>
<name>A0ABS9KW88_9BACT</name>
<dbReference type="RefSeq" id="WP_237875108.1">
    <property type="nucleotide sequence ID" value="NZ_JAKLTR010000014.1"/>
</dbReference>
<sequence length="1166" mass="132599">MSVLRRIYLLFPVLLLSMAATAQIPAQSRSNLRVKKTPVLTDTLRLDTLSIIPNTFNSPGIDSADYRLDFINGLLIWKKRPLTDSILVSYRVFNYKLNPVAQRMPYDSVKYNIALEPYEFNSELSDAQKGIFNFGSLKAEGSFGRQIAFGNAQDAVLNSTLNLQLSGMLGDSIEIQAAITDNNIPLQPDGTTQQLNEFDQVFLQFKKKNWQLNLGDIDIRQNQSYFLNFYKRLQGVSFQTINKIGEKIESRTLVSGSIAKGKFTRNIIDNTNTPNLEGNQGPYRLTGANNEFFFIILANTERVFIDGQLLQRGEDQDYVINYNTAELTFTPKRMITKDSRIQVEFEYADRNYLNANFYASQELDINRKLKIRIGAFTNSDAKNSQINQVLSPEQKQFLGSIGDSIQRAYYPSAVIDTFAAGKILYEKIYFTGPTGVDSFYQYSTNTAVTLYNLSFALVGQGNGNYVPEFNGANGKVYTFVQPVNGVKQGSYEAASLLVTPKQQQLVNLGVDYNITENTLVRTEVAMSRYDPNTFSSVDNGDDQGYAAKVQLNNLQQLKASSKLQLATSLDYEYVQAKFRPLERLRTVEFSRDWGLPIQIIPQTENIIRASAGLKDNRNHAFTYRFINYRRGTDYNGYQNALVHTANWKGWEFNNEFVATNFNAAIEKGLFLRPTFDLSKQFKQFNNWKLGFRYALEKNTVKDKATDTLTYNAFWFDSYSIYLRSDPGKRNRYNATFFTREDKYLVGKDFLDGDRSYNLNLQAELLSNPNRQLYLNTTFRKLNVRNAAISKQTEDETILGRAEYVMNEWKGLLTGNVLYEVGAGQEQRRDIAYVEVPAGTGQYAWIDYNSDGTQQLNEFELAVFADQAKFIRIFTPTNEFIKSNYITFNYSISLNPKAVFNKPGQKGFKGFVARFNFITSLQINKKSIAQGSFEFNPFKYGVTDTNLVTLNTVLTNTISFNRFNTTWGVDFSNLRNNGKSLLTYGYESRELNDWSSRIRWNFSRALSLNIVGRLAANSLFTPNSQFDNRNYELDIQSVEPVFSLIRGTSMRIATGYKFEHKKNKPVYGGEAADSHSFNLESKYNVLQNSSLTGKFTFNNISYSGGTAATTVSYIMLDGLLPGKNFLWSLTLTKRLLNNLELNFQYDGRRPAASRTVHTGKASLTALF</sequence>
<keyword evidence="1" id="KW-0732">Signal</keyword>
<feature type="chain" id="PRO_5047174512" description="Cell surface protein SprA" evidence="1">
    <location>
        <begin position="23"/>
        <end position="1166"/>
    </location>
</feature>
<comment type="caution">
    <text evidence="2">The sequence shown here is derived from an EMBL/GenBank/DDBJ whole genome shotgun (WGS) entry which is preliminary data.</text>
</comment>
<protein>
    <recommendedName>
        <fullName evidence="4">Cell surface protein SprA</fullName>
    </recommendedName>
</protein>
<evidence type="ECO:0000313" key="2">
    <source>
        <dbReference type="EMBL" id="MCG2616570.1"/>
    </source>
</evidence>
<organism evidence="2 3">
    <name type="scientific">Terrimonas ginsenosidimutans</name>
    <dbReference type="NCBI Taxonomy" id="2908004"/>
    <lineage>
        <taxon>Bacteria</taxon>
        <taxon>Pseudomonadati</taxon>
        <taxon>Bacteroidota</taxon>
        <taxon>Chitinophagia</taxon>
        <taxon>Chitinophagales</taxon>
        <taxon>Chitinophagaceae</taxon>
        <taxon>Terrimonas</taxon>
    </lineage>
</organism>
<proteinExistence type="predicted"/>
<evidence type="ECO:0000256" key="1">
    <source>
        <dbReference type="SAM" id="SignalP"/>
    </source>
</evidence>
<feature type="signal peptide" evidence="1">
    <location>
        <begin position="1"/>
        <end position="22"/>
    </location>
</feature>
<dbReference type="EMBL" id="JAKLTR010000014">
    <property type="protein sequence ID" value="MCG2616570.1"/>
    <property type="molecule type" value="Genomic_DNA"/>
</dbReference>
<reference evidence="2" key="1">
    <citation type="submission" date="2022-01" db="EMBL/GenBank/DDBJ databases">
        <authorList>
            <person name="Jo J.-H."/>
            <person name="Im W.-T."/>
        </authorList>
    </citation>
    <scope>NUCLEOTIDE SEQUENCE</scope>
    <source>
        <strain evidence="2">NA20</strain>
    </source>
</reference>
<evidence type="ECO:0000313" key="3">
    <source>
        <dbReference type="Proteomes" id="UP001165367"/>
    </source>
</evidence>
<dbReference type="Proteomes" id="UP001165367">
    <property type="component" value="Unassembled WGS sequence"/>
</dbReference>
<gene>
    <name evidence="2" type="ORF">LZZ85_19885</name>
</gene>